<protein>
    <recommendedName>
        <fullName evidence="4">Holin</fullName>
    </recommendedName>
</protein>
<feature type="transmembrane region" description="Helical" evidence="1">
    <location>
        <begin position="41"/>
        <end position="62"/>
    </location>
</feature>
<keyword evidence="1" id="KW-0472">Membrane</keyword>
<dbReference type="EMBL" id="BAAAPH010000001">
    <property type="protein sequence ID" value="GAA1550022.1"/>
    <property type="molecule type" value="Genomic_DNA"/>
</dbReference>
<keyword evidence="1" id="KW-1133">Transmembrane helix</keyword>
<evidence type="ECO:0000256" key="1">
    <source>
        <dbReference type="SAM" id="Phobius"/>
    </source>
</evidence>
<organism evidence="2 3">
    <name type="scientific">Kribbella hippodromi</name>
    <dbReference type="NCBI Taxonomy" id="434347"/>
    <lineage>
        <taxon>Bacteria</taxon>
        <taxon>Bacillati</taxon>
        <taxon>Actinomycetota</taxon>
        <taxon>Actinomycetes</taxon>
        <taxon>Propionibacteriales</taxon>
        <taxon>Kribbellaceae</taxon>
        <taxon>Kribbella</taxon>
    </lineage>
</organism>
<accession>A0ABN2BZ78</accession>
<comment type="caution">
    <text evidence="2">The sequence shown here is derived from an EMBL/GenBank/DDBJ whole genome shotgun (WGS) entry which is preliminary data.</text>
</comment>
<feature type="transmembrane region" description="Helical" evidence="1">
    <location>
        <begin position="12"/>
        <end position="29"/>
    </location>
</feature>
<name>A0ABN2BZ78_9ACTN</name>
<gene>
    <name evidence="2" type="ORF">GCM10009804_03260</name>
</gene>
<evidence type="ECO:0000313" key="2">
    <source>
        <dbReference type="EMBL" id="GAA1550022.1"/>
    </source>
</evidence>
<evidence type="ECO:0008006" key="4">
    <source>
        <dbReference type="Google" id="ProtNLM"/>
    </source>
</evidence>
<dbReference type="RefSeq" id="WP_344231479.1">
    <property type="nucleotide sequence ID" value="NZ_BAAAPH010000001.1"/>
</dbReference>
<dbReference type="Proteomes" id="UP001501705">
    <property type="component" value="Unassembled WGS sequence"/>
</dbReference>
<proteinExistence type="predicted"/>
<reference evidence="2 3" key="1">
    <citation type="journal article" date="2019" name="Int. J. Syst. Evol. Microbiol.">
        <title>The Global Catalogue of Microorganisms (GCM) 10K type strain sequencing project: providing services to taxonomists for standard genome sequencing and annotation.</title>
        <authorList>
            <consortium name="The Broad Institute Genomics Platform"/>
            <consortium name="The Broad Institute Genome Sequencing Center for Infectious Disease"/>
            <person name="Wu L."/>
            <person name="Ma J."/>
        </authorList>
    </citation>
    <scope>NUCLEOTIDE SEQUENCE [LARGE SCALE GENOMIC DNA]</scope>
    <source>
        <strain evidence="2 3">JCM 15572</strain>
    </source>
</reference>
<keyword evidence="3" id="KW-1185">Reference proteome</keyword>
<evidence type="ECO:0000313" key="3">
    <source>
        <dbReference type="Proteomes" id="UP001501705"/>
    </source>
</evidence>
<keyword evidence="1" id="KW-0812">Transmembrane</keyword>
<sequence>MATGDGLKSTKAVVAAVLGFIAPGAGYLAGVSSDGVSANEWIVALCFCIGGSAVVGGSVYQFENKAKSTEL</sequence>